<evidence type="ECO:0000313" key="2">
    <source>
        <dbReference type="Proteomes" id="UP001472677"/>
    </source>
</evidence>
<reference evidence="1 2" key="1">
    <citation type="journal article" date="2024" name="G3 (Bethesda)">
        <title>Genome assembly of Hibiscus sabdariffa L. provides insights into metabolisms of medicinal natural products.</title>
        <authorList>
            <person name="Kim T."/>
        </authorList>
    </citation>
    <scope>NUCLEOTIDE SEQUENCE [LARGE SCALE GENOMIC DNA]</scope>
    <source>
        <strain evidence="1">TK-2024</strain>
        <tissue evidence="1">Old leaves</tissue>
    </source>
</reference>
<dbReference type="Proteomes" id="UP001472677">
    <property type="component" value="Unassembled WGS sequence"/>
</dbReference>
<protein>
    <submittedName>
        <fullName evidence="1">Uncharacterized protein</fullName>
    </submittedName>
</protein>
<organism evidence="1 2">
    <name type="scientific">Hibiscus sabdariffa</name>
    <name type="common">roselle</name>
    <dbReference type="NCBI Taxonomy" id="183260"/>
    <lineage>
        <taxon>Eukaryota</taxon>
        <taxon>Viridiplantae</taxon>
        <taxon>Streptophyta</taxon>
        <taxon>Embryophyta</taxon>
        <taxon>Tracheophyta</taxon>
        <taxon>Spermatophyta</taxon>
        <taxon>Magnoliopsida</taxon>
        <taxon>eudicotyledons</taxon>
        <taxon>Gunneridae</taxon>
        <taxon>Pentapetalae</taxon>
        <taxon>rosids</taxon>
        <taxon>malvids</taxon>
        <taxon>Malvales</taxon>
        <taxon>Malvaceae</taxon>
        <taxon>Malvoideae</taxon>
        <taxon>Hibiscus</taxon>
    </lineage>
</organism>
<dbReference type="EMBL" id="JBBPBM010000124">
    <property type="protein sequence ID" value="KAK8505740.1"/>
    <property type="molecule type" value="Genomic_DNA"/>
</dbReference>
<accession>A0ABR2BFX2</accession>
<keyword evidence="2" id="KW-1185">Reference proteome</keyword>
<proteinExistence type="predicted"/>
<name>A0ABR2BFX2_9ROSI</name>
<gene>
    <name evidence="1" type="ORF">V6N12_024723</name>
</gene>
<evidence type="ECO:0000313" key="1">
    <source>
        <dbReference type="EMBL" id="KAK8505740.1"/>
    </source>
</evidence>
<sequence length="80" mass="8681">MGANALDGHATIKCSEFHGIVRLGFDFGVWLWLRSMAALRGTAQLVVAEGVETTAAKSSDDGGAERWLGLRDRIRVPRIV</sequence>
<comment type="caution">
    <text evidence="1">The sequence shown here is derived from an EMBL/GenBank/DDBJ whole genome shotgun (WGS) entry which is preliminary data.</text>
</comment>